<dbReference type="EMBL" id="AAWS01000028">
    <property type="protein sequence ID" value="EAY26986.1"/>
    <property type="molecule type" value="Genomic_DNA"/>
</dbReference>
<dbReference type="PANTHER" id="PTHR43788:SF8">
    <property type="entry name" value="DNA-BINDING PROTEIN SMUBP-2"/>
    <property type="match status" value="1"/>
</dbReference>
<dbReference type="InterPro" id="IPR027417">
    <property type="entry name" value="P-loop_NTPase"/>
</dbReference>
<keyword evidence="6" id="KW-0175">Coiled coil</keyword>
<proteinExistence type="inferred from homology"/>
<dbReference type="GO" id="GO:0043139">
    <property type="term" value="F:5'-3' DNA helicase activity"/>
    <property type="evidence" value="ECO:0007669"/>
    <property type="project" value="TreeGrafter"/>
</dbReference>
<keyword evidence="3" id="KW-0378">Hydrolase</keyword>
<evidence type="ECO:0000256" key="6">
    <source>
        <dbReference type="SAM" id="Coils"/>
    </source>
</evidence>
<organism evidence="9 10">
    <name type="scientific">Microscilla marina ATCC 23134</name>
    <dbReference type="NCBI Taxonomy" id="313606"/>
    <lineage>
        <taxon>Bacteria</taxon>
        <taxon>Pseudomonadati</taxon>
        <taxon>Bacteroidota</taxon>
        <taxon>Cytophagia</taxon>
        <taxon>Cytophagales</taxon>
        <taxon>Microscillaceae</taxon>
        <taxon>Microscilla</taxon>
    </lineage>
</organism>
<dbReference type="Gene3D" id="3.40.50.300">
    <property type="entry name" value="P-loop containing nucleotide triphosphate hydrolases"/>
    <property type="match status" value="3"/>
</dbReference>
<dbReference type="Pfam" id="PF13086">
    <property type="entry name" value="AAA_11"/>
    <property type="match status" value="1"/>
</dbReference>
<comment type="caution">
    <text evidence="9">The sequence shown here is derived from an EMBL/GenBank/DDBJ whole genome shotgun (WGS) entry which is preliminary data.</text>
</comment>
<dbReference type="GO" id="GO:0016787">
    <property type="term" value="F:hydrolase activity"/>
    <property type="evidence" value="ECO:0007669"/>
    <property type="project" value="UniProtKB-KW"/>
</dbReference>
<keyword evidence="4" id="KW-0347">Helicase</keyword>
<dbReference type="Pfam" id="PF13087">
    <property type="entry name" value="AAA_12"/>
    <property type="match status" value="1"/>
</dbReference>
<sequence>MHTNQLSNFQNLLSCWHKLEHFSPSNIPRGKNTSKFEGIEPWKANLRASNSKKEIEYTIYLGVFELSHANKFVEDFFGTKSDNPNQNKGGNICYASLKINEAGHYVEESLGIPTFPWALNQLGKNEINNDNWALRFEALNDELKKELESLVNAIHQDEERRLIKIPKVLSCNLLLSFQKLVIDTIGWEFGSNIKKDIYIKAEEKYKKTKKSLDENSSNADLLNSFYINDLETISRALKSDVEMPFAFQNYIRGSLNEQQKRFDLAKDIQVLKDDLQPLKYPDGCWPSDYSLSLMQQLAVTHTFNSLSDGNQSGIYSVNGPPGTGKTTLLRDVIAAIIVKRAKVLSGITNPANAFEYVGQVYINDNYSLYIYSPDSSLTQGGMVVASSNNGAVENISKELPLKSEVGSFVDEIGYFREVAQHCIDPSNWGLISVVLGNKQKRSTLVNKLWFNKKEGGKDFRETLKENKPETNTSWREAIKAFNLKLQEVATEKEHLEQCRTDYIALTTAKAQEKIQQVELVKVKEVKVQLEEEIKLYVSKEQELKKTRTELHSDLAMIKKHKPGFFSYWFNKERRNTYKQRIQATENSLLEKENRLRDTAQKLDDLKQKHQEQSAKVNQIQQSINQQINTINRLSPKIKSDKDKLGNNYADDDFWQNIETKTSQEACPWYSPKLKKLQSELFIAALKLNESFILHANTQSSRISTTLAGFFEYLRGNNTYSRKMIKAMWDTFFLVIPVVSTTFASVHRMFQGLDKEDLPWLFIDEAGQAVPQAAAGAIWRSKRVMVVGDPFQIEPVVTIPDVITNNLREYFGLHEQQISTELSVQSMADRMNYLGTYREIQGPPTWIGMPLRVHRRCIEPMFSIANNIAYEGTMVLSTATPKQVNLQMESNFIHCTGKVQGRHFVQEQANLVKELLLRETSFCGDLPNVFVITPFTEIGYKLKGDLFNPLIQWLNRVNSSSENGDKLSEWLDSHIGTVHTFQGKQADAVILCLGLDDRIKGAATWASQKPNLLNVALTRAKYRFVAIGDKDIWLKQPYFMQLSKLNEVDVIA</sequence>
<evidence type="ECO:0000313" key="10">
    <source>
        <dbReference type="Proteomes" id="UP000004095"/>
    </source>
</evidence>
<dbReference type="eggNOG" id="COG1112">
    <property type="taxonomic scope" value="Bacteria"/>
</dbReference>
<dbReference type="InterPro" id="IPR041679">
    <property type="entry name" value="DNA2/NAM7-like_C"/>
</dbReference>
<keyword evidence="2" id="KW-0547">Nucleotide-binding</keyword>
<feature type="coiled-coil region" evidence="6">
    <location>
        <begin position="574"/>
        <end position="622"/>
    </location>
</feature>
<evidence type="ECO:0000313" key="9">
    <source>
        <dbReference type="EMBL" id="EAY26986.1"/>
    </source>
</evidence>
<reference evidence="9 10" key="1">
    <citation type="submission" date="2007-01" db="EMBL/GenBank/DDBJ databases">
        <authorList>
            <person name="Haygood M."/>
            <person name="Podell S."/>
            <person name="Anderson C."/>
            <person name="Hopkinson B."/>
            <person name="Roe K."/>
            <person name="Barbeau K."/>
            <person name="Gaasterland T."/>
            <person name="Ferriera S."/>
            <person name="Johnson J."/>
            <person name="Kravitz S."/>
            <person name="Beeson K."/>
            <person name="Sutton G."/>
            <person name="Rogers Y.-H."/>
            <person name="Friedman R."/>
            <person name="Frazier M."/>
            <person name="Venter J.C."/>
        </authorList>
    </citation>
    <scope>NUCLEOTIDE SEQUENCE [LARGE SCALE GENOMIC DNA]</scope>
    <source>
        <strain evidence="9 10">ATCC 23134</strain>
    </source>
</reference>
<dbReference type="PANTHER" id="PTHR43788">
    <property type="entry name" value="DNA2/NAM7 HELICASE FAMILY MEMBER"/>
    <property type="match status" value="1"/>
</dbReference>
<dbReference type="InterPro" id="IPR041677">
    <property type="entry name" value="DNA2/NAM7_AAA_11"/>
</dbReference>
<dbReference type="AlphaFoldDB" id="A1ZRT1"/>
<feature type="domain" description="DNA2/NAM7 helicase-like C-terminal" evidence="8">
    <location>
        <begin position="903"/>
        <end position="1029"/>
    </location>
</feature>
<evidence type="ECO:0000259" key="7">
    <source>
        <dbReference type="Pfam" id="PF13086"/>
    </source>
</evidence>
<dbReference type="SUPFAM" id="SSF52540">
    <property type="entry name" value="P-loop containing nucleoside triphosphate hydrolases"/>
    <property type="match status" value="1"/>
</dbReference>
<dbReference type="Proteomes" id="UP000004095">
    <property type="component" value="Unassembled WGS sequence"/>
</dbReference>
<keyword evidence="5" id="KW-0067">ATP-binding</keyword>
<gene>
    <name evidence="9" type="ORF">M23134_03638</name>
</gene>
<feature type="domain" description="DNA2/NAM7 helicase helicase" evidence="7">
    <location>
        <begin position="717"/>
        <end position="796"/>
    </location>
</feature>
<dbReference type="RefSeq" id="WP_004156576.1">
    <property type="nucleotide sequence ID" value="NZ_AAWS01000028.1"/>
</dbReference>
<evidence type="ECO:0000259" key="8">
    <source>
        <dbReference type="Pfam" id="PF13087"/>
    </source>
</evidence>
<accession>A1ZRT1</accession>
<evidence type="ECO:0000256" key="2">
    <source>
        <dbReference type="ARBA" id="ARBA00022741"/>
    </source>
</evidence>
<dbReference type="GO" id="GO:0005524">
    <property type="term" value="F:ATP binding"/>
    <property type="evidence" value="ECO:0007669"/>
    <property type="project" value="UniProtKB-KW"/>
</dbReference>
<name>A1ZRT1_MICM2</name>
<dbReference type="InterPro" id="IPR050534">
    <property type="entry name" value="Coronavir_polyprotein_1ab"/>
</dbReference>
<keyword evidence="10" id="KW-1185">Reference proteome</keyword>
<evidence type="ECO:0000256" key="4">
    <source>
        <dbReference type="ARBA" id="ARBA00022806"/>
    </source>
</evidence>
<protein>
    <submittedName>
        <fullName evidence="9">Uncharacterized protein</fullName>
    </submittedName>
</protein>
<comment type="similarity">
    <text evidence="1">Belongs to the DNA2/NAM7 helicase family.</text>
</comment>
<evidence type="ECO:0000256" key="3">
    <source>
        <dbReference type="ARBA" id="ARBA00022801"/>
    </source>
</evidence>
<feature type="coiled-coil region" evidence="6">
    <location>
        <begin position="133"/>
        <end position="160"/>
    </location>
</feature>
<evidence type="ECO:0000256" key="5">
    <source>
        <dbReference type="ARBA" id="ARBA00022840"/>
    </source>
</evidence>
<evidence type="ECO:0000256" key="1">
    <source>
        <dbReference type="ARBA" id="ARBA00007913"/>
    </source>
</evidence>